<accession>A0A4S4L397</accession>
<reference evidence="2 3" key="1">
    <citation type="submission" date="2019-02" db="EMBL/GenBank/DDBJ databases">
        <title>Genome sequencing of the rare red list fungi Bondarzewia mesenterica.</title>
        <authorList>
            <person name="Buettner E."/>
            <person name="Kellner H."/>
        </authorList>
    </citation>
    <scope>NUCLEOTIDE SEQUENCE [LARGE SCALE GENOMIC DNA]</scope>
    <source>
        <strain evidence="2 3">DSM 108281</strain>
    </source>
</reference>
<sequence>MIRFGFTRLLAEWSIYYKNCPSGRSIIVVHVDDMNVAASNPVEIAHIKQELRTEFDIIKLGPVRWLIGLSIWHDHDTRTMGISQTALIDSIITQFSLADVHHASTPLDHNVCLSHDDCPQTESDHSAMATILYHQLIRSLMYLVLSSRPDIAFAVSHLS</sequence>
<evidence type="ECO:0000259" key="1">
    <source>
        <dbReference type="Pfam" id="PF07727"/>
    </source>
</evidence>
<keyword evidence="3" id="KW-1185">Reference proteome</keyword>
<evidence type="ECO:0000313" key="3">
    <source>
        <dbReference type="Proteomes" id="UP000310158"/>
    </source>
</evidence>
<name>A0A4S4L397_9AGAM</name>
<dbReference type="InterPro" id="IPR013103">
    <property type="entry name" value="RVT_2"/>
</dbReference>
<comment type="caution">
    <text evidence="2">The sequence shown here is derived from an EMBL/GenBank/DDBJ whole genome shotgun (WGS) entry which is preliminary data.</text>
</comment>
<proteinExistence type="predicted"/>
<dbReference type="AlphaFoldDB" id="A0A4S4L397"/>
<dbReference type="EMBL" id="SGPL01000963">
    <property type="protein sequence ID" value="THH05775.1"/>
    <property type="molecule type" value="Genomic_DNA"/>
</dbReference>
<feature type="domain" description="Reverse transcriptase Ty1/copia-type" evidence="1">
    <location>
        <begin position="4"/>
        <end position="107"/>
    </location>
</feature>
<organism evidence="2 3">
    <name type="scientific">Bondarzewia mesenterica</name>
    <dbReference type="NCBI Taxonomy" id="1095465"/>
    <lineage>
        <taxon>Eukaryota</taxon>
        <taxon>Fungi</taxon>
        <taxon>Dikarya</taxon>
        <taxon>Basidiomycota</taxon>
        <taxon>Agaricomycotina</taxon>
        <taxon>Agaricomycetes</taxon>
        <taxon>Russulales</taxon>
        <taxon>Bondarzewiaceae</taxon>
        <taxon>Bondarzewia</taxon>
    </lineage>
</organism>
<evidence type="ECO:0000313" key="2">
    <source>
        <dbReference type="EMBL" id="THH05775.1"/>
    </source>
</evidence>
<dbReference type="Pfam" id="PF07727">
    <property type="entry name" value="RVT_2"/>
    <property type="match status" value="1"/>
</dbReference>
<protein>
    <recommendedName>
        <fullName evidence="1">Reverse transcriptase Ty1/copia-type domain-containing protein</fullName>
    </recommendedName>
</protein>
<dbReference type="Proteomes" id="UP000310158">
    <property type="component" value="Unassembled WGS sequence"/>
</dbReference>
<gene>
    <name evidence="2" type="ORF">EW146_g9810</name>
</gene>
<dbReference type="OrthoDB" id="2801217at2759"/>